<accession>A0A1S6KQD2</accession>
<dbReference type="Gene3D" id="6.20.20.10">
    <property type="match status" value="1"/>
</dbReference>
<geneLocation type="plasmid" evidence="1">
    <name>pLec-476cz</name>
</geneLocation>
<protein>
    <submittedName>
        <fullName evidence="1">Uncharacterized protein</fullName>
    </submittedName>
</protein>
<dbReference type="EMBL" id="KY320277">
    <property type="protein sequence ID" value="AQT23580.1"/>
    <property type="molecule type" value="Genomic_DNA"/>
</dbReference>
<dbReference type="RefSeq" id="WP_015063095.1">
    <property type="nucleotide sequence ID" value="NZ_KY320277.1"/>
</dbReference>
<reference evidence="1" key="1">
    <citation type="submission" date="2016-12" db="EMBL/GenBank/DDBJ databases">
        <title>Complete nucleotide sequences of two VIM-1-encoding plasmids from Klebsiella pneumoniae and Leclercia adecarboxylata isolates of Czech origin.</title>
        <authorList>
            <person name="Papagiannitsis C."/>
            <person name="Papousek I."/>
            <person name="Hrabak J."/>
            <person name="Dolejska M."/>
        </authorList>
    </citation>
    <scope>NUCLEOTIDE SEQUENCE</scope>
    <source>
        <plasmid evidence="1">pLec-476cz</plasmid>
    </source>
</reference>
<proteinExistence type="predicted"/>
<dbReference type="SUPFAM" id="SSF57938">
    <property type="entry name" value="DnaJ/Hsp40 cysteine-rich domain"/>
    <property type="match status" value="1"/>
</dbReference>
<keyword evidence="1" id="KW-0614">Plasmid</keyword>
<evidence type="ECO:0000313" key="1">
    <source>
        <dbReference type="EMBL" id="AQT23580.1"/>
    </source>
</evidence>
<name>A0A1S6KQD2_9ENTR</name>
<sequence length="239" mass="26658">MKHSIFFTHDGYLLPAVVKPFHGNDGHYYAMITRECFACGGTGEIANAVCVTCNGSKTSPATEEKLVLKEGIEFLETIPEFRCNPDLDAWKRRHSGHLALLQADNSKFAVSISQQLNNNLFLTVRQLESFYSTYQPVSKDLPENADVPVEHSFSIGDVVSIDIIFTEVRAAFSKGSHSYFFTFTGKKQNDGFALTGNVQDHVLLGHSYHLSGRVRKIHYFDSVPYALLTVFKLTTKPSA</sequence>
<dbReference type="InterPro" id="IPR036410">
    <property type="entry name" value="HSP_DnaJ_Cys-rich_dom_sf"/>
</dbReference>
<dbReference type="AlphaFoldDB" id="A0A1S6KQD2"/>
<organism evidence="1">
    <name type="scientific">Leclercia adecarboxylata</name>
    <dbReference type="NCBI Taxonomy" id="83655"/>
    <lineage>
        <taxon>Bacteria</taxon>
        <taxon>Pseudomonadati</taxon>
        <taxon>Pseudomonadota</taxon>
        <taxon>Gammaproteobacteria</taxon>
        <taxon>Enterobacterales</taxon>
        <taxon>Enterobacteriaceae</taxon>
        <taxon>Leclercia</taxon>
    </lineage>
</organism>